<dbReference type="EMBL" id="MU167214">
    <property type="protein sequence ID" value="KAG0151145.1"/>
    <property type="molecule type" value="Genomic_DNA"/>
</dbReference>
<evidence type="ECO:0000313" key="2">
    <source>
        <dbReference type="Proteomes" id="UP000886653"/>
    </source>
</evidence>
<reference evidence="1" key="1">
    <citation type="submission" date="2013-11" db="EMBL/GenBank/DDBJ databases">
        <title>Genome sequence of the fusiform rust pathogen reveals effectors for host alternation and coevolution with pine.</title>
        <authorList>
            <consortium name="DOE Joint Genome Institute"/>
            <person name="Smith K."/>
            <person name="Pendleton A."/>
            <person name="Kubisiak T."/>
            <person name="Anderson C."/>
            <person name="Salamov A."/>
            <person name="Aerts A."/>
            <person name="Riley R."/>
            <person name="Clum A."/>
            <person name="Lindquist E."/>
            <person name="Ence D."/>
            <person name="Campbell M."/>
            <person name="Kronenberg Z."/>
            <person name="Feau N."/>
            <person name="Dhillon B."/>
            <person name="Hamelin R."/>
            <person name="Burleigh J."/>
            <person name="Smith J."/>
            <person name="Yandell M."/>
            <person name="Nelson C."/>
            <person name="Grigoriev I."/>
            <person name="Davis J."/>
        </authorList>
    </citation>
    <scope>NUCLEOTIDE SEQUENCE</scope>
    <source>
        <strain evidence="1">G11</strain>
    </source>
</reference>
<evidence type="ECO:0000313" key="1">
    <source>
        <dbReference type="EMBL" id="KAG0151145.1"/>
    </source>
</evidence>
<proteinExistence type="predicted"/>
<dbReference type="GO" id="GO:0005739">
    <property type="term" value="C:mitochondrion"/>
    <property type="evidence" value="ECO:0007669"/>
    <property type="project" value="InterPro"/>
</dbReference>
<dbReference type="AlphaFoldDB" id="A0A9P6NXA6"/>
<comment type="caution">
    <text evidence="1">The sequence shown here is derived from an EMBL/GenBank/DDBJ whole genome shotgun (WGS) entry which is preliminary data.</text>
</comment>
<dbReference type="PANTHER" id="PTHR42100">
    <property type="entry name" value="OXIDOREDUCTASE 178 KDA SUBUNIT, PUTATIVE (AFU_ORTHOLOGUE AFUA_8G04320)-RELATED"/>
    <property type="match status" value="1"/>
</dbReference>
<gene>
    <name evidence="1" type="ORF">CROQUDRAFT_130124</name>
</gene>
<dbReference type="OrthoDB" id="2120038at2759"/>
<dbReference type="PANTHER" id="PTHR42100:SF1">
    <property type="entry name" value="OXIDOREDUCTASE 178 KDA SUBUNIT, PUTATIVE (AFU_ORTHOLOGUE AFUA_8G04320)-RELATED"/>
    <property type="match status" value="1"/>
</dbReference>
<protein>
    <submittedName>
        <fullName evidence="1">Uncharacterized protein</fullName>
    </submittedName>
</protein>
<dbReference type="InterPro" id="IPR034444">
    <property type="entry name" value="Nuo17.8"/>
</dbReference>
<keyword evidence="2" id="KW-1185">Reference proteome</keyword>
<sequence length="203" mass="22225">MLRALQPTQLAKPILSRTDCLQRLHSLRWGSSYSHPSIDSDGTPFESPEGFSNSLFLWGAASLVGLAAYQTFSPASSPASANKPVSQTSGGTDLIVEAEDEQKPWLTRYLAYHFASDPEDLKKINEHNMAVVFESADKAFFKAGIEKPAIRRLRNGGGFDIASPYGLIPGAQTDLSDLKIKSYQQDCRAPELPTEEKSDEESS</sequence>
<dbReference type="Proteomes" id="UP000886653">
    <property type="component" value="Unassembled WGS sequence"/>
</dbReference>
<organism evidence="1 2">
    <name type="scientific">Cronartium quercuum f. sp. fusiforme G11</name>
    <dbReference type="NCBI Taxonomy" id="708437"/>
    <lineage>
        <taxon>Eukaryota</taxon>
        <taxon>Fungi</taxon>
        <taxon>Dikarya</taxon>
        <taxon>Basidiomycota</taxon>
        <taxon>Pucciniomycotina</taxon>
        <taxon>Pucciniomycetes</taxon>
        <taxon>Pucciniales</taxon>
        <taxon>Coleosporiaceae</taxon>
        <taxon>Cronartium</taxon>
    </lineage>
</organism>
<name>A0A9P6NXA6_9BASI</name>
<accession>A0A9P6NXA6</accession>